<keyword evidence="2" id="KW-1185">Reference proteome</keyword>
<accession>A0A8C0QY41</accession>
<name>A0A8C0QY41_CANLU</name>
<dbReference type="Proteomes" id="UP000694391">
    <property type="component" value="Unplaced"/>
</dbReference>
<evidence type="ECO:0000313" key="1">
    <source>
        <dbReference type="Ensembl" id="ENSCAFP00020012055.1"/>
    </source>
</evidence>
<organism evidence="1 2">
    <name type="scientific">Canis lupus dingo</name>
    <name type="common">dingo</name>
    <dbReference type="NCBI Taxonomy" id="286419"/>
    <lineage>
        <taxon>Eukaryota</taxon>
        <taxon>Metazoa</taxon>
        <taxon>Chordata</taxon>
        <taxon>Craniata</taxon>
        <taxon>Vertebrata</taxon>
        <taxon>Euteleostomi</taxon>
        <taxon>Mammalia</taxon>
        <taxon>Eutheria</taxon>
        <taxon>Laurasiatheria</taxon>
        <taxon>Carnivora</taxon>
        <taxon>Caniformia</taxon>
        <taxon>Canidae</taxon>
        <taxon>Canis</taxon>
    </lineage>
</organism>
<dbReference type="Ensembl" id="ENSCAFT00020013907.1">
    <property type="protein sequence ID" value="ENSCAFP00020012055.1"/>
    <property type="gene ID" value="ENSCAFG00020009694.1"/>
</dbReference>
<reference evidence="1" key="1">
    <citation type="submission" date="2025-08" db="UniProtKB">
        <authorList>
            <consortium name="Ensembl"/>
        </authorList>
    </citation>
    <scope>IDENTIFICATION</scope>
</reference>
<evidence type="ECO:0000313" key="2">
    <source>
        <dbReference type="Proteomes" id="UP000694391"/>
    </source>
</evidence>
<proteinExistence type="predicted"/>
<protein>
    <submittedName>
        <fullName evidence="1">Uncharacterized protein</fullName>
    </submittedName>
</protein>
<sequence>MKCYSRAGNEGRGSESRKDWDLWDILYCCRTNGTVAAWNIPSACPPLSVTISDCPLGVFEDPFKTSFSGFSMCPCGTIPLILHSRVGCGLCCGRCFVHVSVSVFPPPLLHQEGQFLEGRDRILFSIISP</sequence>
<dbReference type="AlphaFoldDB" id="A0A8C0QY41"/>
<reference evidence="1" key="2">
    <citation type="submission" date="2025-09" db="UniProtKB">
        <authorList>
            <consortium name="Ensembl"/>
        </authorList>
    </citation>
    <scope>IDENTIFICATION</scope>
</reference>